<gene>
    <name evidence="2" type="ORF">FJ693_09990</name>
</gene>
<accession>A0A552WRF4</accession>
<reference evidence="2 3" key="1">
    <citation type="submission" date="2019-07" db="EMBL/GenBank/DDBJ databases">
        <title>Georgenia wutianyii sp. nov. and Georgenia *** sp. nov. isolated from plateau pika (Ochotona curzoniae) in the Qinghai-Tibet plateau of China.</title>
        <authorList>
            <person name="Tian Z."/>
        </authorList>
    </citation>
    <scope>NUCLEOTIDE SEQUENCE [LARGE SCALE GENOMIC DNA]</scope>
    <source>
        <strain evidence="2 3">Z446</strain>
    </source>
</reference>
<dbReference type="InterPro" id="IPR026988">
    <property type="entry name" value="YaaC-like"/>
</dbReference>
<sequence length="224" mass="25160">MPKRYFEMDSDSPEESWRRIRMLRAVPPAPMPDSRRTLFASSLEQAQQQFEASARIGFESRALNLYYGLSQAGRALSSIRTAMASGKSPKVSGHGLKIIDLRAVRVETLFDTRIRGEGRNDTSFRRLAELLDSDALAEPVTLGAIWHMLPEVSLDHPVGAHPGPLWAERPHSDGTSPVDPRAFSVYATSDERRTAERRRAVGESVPRPSFGNAQTFRRWRVFDP</sequence>
<feature type="compositionally biased region" description="Basic and acidic residues" evidence="1">
    <location>
        <begin position="189"/>
        <end position="201"/>
    </location>
</feature>
<proteinExistence type="predicted"/>
<evidence type="ECO:0000313" key="2">
    <source>
        <dbReference type="EMBL" id="TRW45304.1"/>
    </source>
</evidence>
<evidence type="ECO:0000313" key="3">
    <source>
        <dbReference type="Proteomes" id="UP000318693"/>
    </source>
</evidence>
<dbReference type="Proteomes" id="UP000318693">
    <property type="component" value="Unassembled WGS sequence"/>
</dbReference>
<protein>
    <submittedName>
        <fullName evidence="2">Uncharacterized protein</fullName>
    </submittedName>
</protein>
<feature type="region of interest" description="Disordered" evidence="1">
    <location>
        <begin position="187"/>
        <end position="207"/>
    </location>
</feature>
<dbReference type="Pfam" id="PF14175">
    <property type="entry name" value="YaaC"/>
    <property type="match status" value="1"/>
</dbReference>
<dbReference type="AlphaFoldDB" id="A0A552WRF4"/>
<comment type="caution">
    <text evidence="2">The sequence shown here is derived from an EMBL/GenBank/DDBJ whole genome shotgun (WGS) entry which is preliminary data.</text>
</comment>
<evidence type="ECO:0000256" key="1">
    <source>
        <dbReference type="SAM" id="MobiDB-lite"/>
    </source>
</evidence>
<dbReference type="EMBL" id="VJXR01000025">
    <property type="protein sequence ID" value="TRW45304.1"/>
    <property type="molecule type" value="Genomic_DNA"/>
</dbReference>
<name>A0A552WRF4_9MICO</name>
<keyword evidence="3" id="KW-1185">Reference proteome</keyword>
<organism evidence="2 3">
    <name type="scientific">Georgenia yuyongxinii</name>
    <dbReference type="NCBI Taxonomy" id="2589797"/>
    <lineage>
        <taxon>Bacteria</taxon>
        <taxon>Bacillati</taxon>
        <taxon>Actinomycetota</taxon>
        <taxon>Actinomycetes</taxon>
        <taxon>Micrococcales</taxon>
        <taxon>Bogoriellaceae</taxon>
        <taxon>Georgenia</taxon>
    </lineage>
</organism>
<dbReference type="RefSeq" id="WP_143418391.1">
    <property type="nucleotide sequence ID" value="NZ_VJXR01000025.1"/>
</dbReference>